<dbReference type="PRINTS" id="PR00368">
    <property type="entry name" value="FADPNR"/>
</dbReference>
<evidence type="ECO:0000313" key="8">
    <source>
        <dbReference type="EMBL" id="TWH18702.1"/>
    </source>
</evidence>
<comment type="caution">
    <text evidence="8">The sequence shown here is derived from an EMBL/GenBank/DDBJ whole genome shotgun (WGS) entry which is preliminary data.</text>
</comment>
<keyword evidence="9" id="KW-1185">Reference proteome</keyword>
<dbReference type="InterPro" id="IPR023753">
    <property type="entry name" value="FAD/NAD-binding_dom"/>
</dbReference>
<evidence type="ECO:0000256" key="5">
    <source>
        <dbReference type="SAM" id="MobiDB-lite"/>
    </source>
</evidence>
<evidence type="ECO:0000256" key="1">
    <source>
        <dbReference type="ARBA" id="ARBA00001974"/>
    </source>
</evidence>
<comment type="cofactor">
    <cofactor evidence="1">
        <name>FAD</name>
        <dbReference type="ChEBI" id="CHEBI:57692"/>
    </cofactor>
</comment>
<dbReference type="PANTHER" id="PTHR43557">
    <property type="entry name" value="APOPTOSIS-INDUCING FACTOR 1"/>
    <property type="match status" value="1"/>
</dbReference>
<dbReference type="PRINTS" id="PR00411">
    <property type="entry name" value="PNDRDTASEI"/>
</dbReference>
<dbReference type="Gene3D" id="3.30.390.30">
    <property type="match status" value="1"/>
</dbReference>
<feature type="domain" description="FAD/NAD(P)-binding" evidence="6">
    <location>
        <begin position="13"/>
        <end position="322"/>
    </location>
</feature>
<dbReference type="Pfam" id="PF07992">
    <property type="entry name" value="Pyr_redox_2"/>
    <property type="match status" value="1"/>
</dbReference>
<evidence type="ECO:0000259" key="6">
    <source>
        <dbReference type="Pfam" id="PF07992"/>
    </source>
</evidence>
<feature type="region of interest" description="Disordered" evidence="5">
    <location>
        <begin position="43"/>
        <end position="64"/>
    </location>
</feature>
<evidence type="ECO:0000256" key="4">
    <source>
        <dbReference type="ARBA" id="ARBA00023002"/>
    </source>
</evidence>
<dbReference type="InterPro" id="IPR050446">
    <property type="entry name" value="FAD-oxidoreductase/Apoptosis"/>
</dbReference>
<dbReference type="SUPFAM" id="SSF55424">
    <property type="entry name" value="FAD/NAD-linked reductases, dimerisation (C-terminal) domain"/>
    <property type="match status" value="1"/>
</dbReference>
<dbReference type="RefSeq" id="WP_030532022.1">
    <property type="nucleotide sequence ID" value="NZ_JOIJ01000006.1"/>
</dbReference>
<dbReference type="AlphaFoldDB" id="A0A660C5F9"/>
<proteinExistence type="predicted"/>
<organism evidence="8 9">
    <name type="scientific">Prauserella rugosa</name>
    <dbReference type="NCBI Taxonomy" id="43354"/>
    <lineage>
        <taxon>Bacteria</taxon>
        <taxon>Bacillati</taxon>
        <taxon>Actinomycetota</taxon>
        <taxon>Actinomycetes</taxon>
        <taxon>Pseudonocardiales</taxon>
        <taxon>Pseudonocardiaceae</taxon>
        <taxon>Prauserella</taxon>
    </lineage>
</organism>
<dbReference type="GO" id="GO:0051213">
    <property type="term" value="F:dioxygenase activity"/>
    <property type="evidence" value="ECO:0007669"/>
    <property type="project" value="UniProtKB-KW"/>
</dbReference>
<gene>
    <name evidence="8" type="ORF">JD82_00523</name>
</gene>
<accession>A0A660C5F9</accession>
<keyword evidence="2" id="KW-0285">Flavoprotein</keyword>
<dbReference type="InterPro" id="IPR016156">
    <property type="entry name" value="FAD/NAD-linked_Rdtase_dimer_sf"/>
</dbReference>
<dbReference type="Gene3D" id="3.50.50.60">
    <property type="entry name" value="FAD/NAD(P)-binding domain"/>
    <property type="match status" value="2"/>
</dbReference>
<evidence type="ECO:0000256" key="3">
    <source>
        <dbReference type="ARBA" id="ARBA00022827"/>
    </source>
</evidence>
<dbReference type="SUPFAM" id="SSF51905">
    <property type="entry name" value="FAD/NAD(P)-binding domain"/>
    <property type="match status" value="2"/>
</dbReference>
<dbReference type="PANTHER" id="PTHR43557:SF2">
    <property type="entry name" value="RIESKE DOMAIN-CONTAINING PROTEIN-RELATED"/>
    <property type="match status" value="1"/>
</dbReference>
<keyword evidence="3" id="KW-0274">FAD</keyword>
<keyword evidence="8" id="KW-0223">Dioxygenase</keyword>
<evidence type="ECO:0000259" key="7">
    <source>
        <dbReference type="Pfam" id="PF14759"/>
    </source>
</evidence>
<keyword evidence="4" id="KW-0560">Oxidoreductase</keyword>
<dbReference type="Pfam" id="PF14759">
    <property type="entry name" value="Reductase_C"/>
    <property type="match status" value="1"/>
</dbReference>
<dbReference type="InterPro" id="IPR028202">
    <property type="entry name" value="Reductase_C"/>
</dbReference>
<evidence type="ECO:0000256" key="2">
    <source>
        <dbReference type="ARBA" id="ARBA00022630"/>
    </source>
</evidence>
<name>A0A660C5F9_9PSEU</name>
<evidence type="ECO:0000313" key="9">
    <source>
        <dbReference type="Proteomes" id="UP000317303"/>
    </source>
</evidence>
<protein>
    <submittedName>
        <fullName evidence="8">3-phenylpropionate/trans-cinnamate dioxygenase ferredoxin reductase subunit</fullName>
    </submittedName>
</protein>
<dbReference type="GO" id="GO:0005737">
    <property type="term" value="C:cytoplasm"/>
    <property type="evidence" value="ECO:0007669"/>
    <property type="project" value="TreeGrafter"/>
</dbReference>
<dbReference type="InterPro" id="IPR036188">
    <property type="entry name" value="FAD/NAD-bd_sf"/>
</dbReference>
<dbReference type="OrthoDB" id="4475657at2"/>
<sequence>MCPAPRSEAAAANVVVIGAGHAGAATAEALRAMGHTGPLTLVGDEPAPPYQRPPLSKEHLGPADAEPLPLRGPQFFADQQIELCTGVTATMIDRTGRRVHLSDGRALPYDHLVLACGAANRSLPVPGCDLGGVHSLRTLADAEAVRAAMAGCDSALVVGAGFIGLEFAAAARKRGIPVTVVEAAERPLARALSAEMAEHIAEAHRSTGVDLRLGTGVAAFLDSNGKGKGSDNSTGTGRVRGAIGTDGAEYTADLVLVGIGVVPRDELAAQAGLAVDNGIVVDEHLRTSDPDIYAIGDCASFPHAFTGARTRLESVQNATDQARHVAAAILGREDPGGYRELPWFWSHQGQLKLQIAGLRLPGDRAFVLGDRAEGRFSVCCYRGERLVAVESLNRPADHMAARKLLAQGRSPAPEQLADPDFSLKGFARALAPTP</sequence>
<dbReference type="GO" id="GO:0016651">
    <property type="term" value="F:oxidoreductase activity, acting on NAD(P)H"/>
    <property type="evidence" value="ECO:0007669"/>
    <property type="project" value="TreeGrafter"/>
</dbReference>
<dbReference type="Proteomes" id="UP000317303">
    <property type="component" value="Unassembled WGS sequence"/>
</dbReference>
<feature type="domain" description="Reductase C-terminal" evidence="7">
    <location>
        <begin position="343"/>
        <end position="426"/>
    </location>
</feature>
<dbReference type="EMBL" id="VLJV01000001">
    <property type="protein sequence ID" value="TWH18702.1"/>
    <property type="molecule type" value="Genomic_DNA"/>
</dbReference>
<reference evidence="8 9" key="1">
    <citation type="submission" date="2019-07" db="EMBL/GenBank/DDBJ databases">
        <title>R&amp;d 2014.</title>
        <authorList>
            <person name="Klenk H.-P."/>
        </authorList>
    </citation>
    <scope>NUCLEOTIDE SEQUENCE [LARGE SCALE GENOMIC DNA]</scope>
    <source>
        <strain evidence="8 9">DSM 43194</strain>
    </source>
</reference>